<dbReference type="PANTHER" id="PTHR38471">
    <property type="entry name" value="FOUR HELIX BUNDLE PROTEIN"/>
    <property type="match status" value="1"/>
</dbReference>
<accession>A0A286D9N7</accession>
<dbReference type="OrthoDB" id="160990at2"/>
<dbReference type="Pfam" id="PF05635">
    <property type="entry name" value="23S_rRNA_IVP"/>
    <property type="match status" value="1"/>
</dbReference>
<dbReference type="NCBIfam" id="TIGR02436">
    <property type="entry name" value="four helix bundle protein"/>
    <property type="match status" value="1"/>
</dbReference>
<protein>
    <submittedName>
        <fullName evidence="1">Four helix bundle protein</fullName>
    </submittedName>
</protein>
<evidence type="ECO:0000313" key="2">
    <source>
        <dbReference type="Proteomes" id="UP000219374"/>
    </source>
</evidence>
<evidence type="ECO:0000313" key="1">
    <source>
        <dbReference type="EMBL" id="SOD55354.1"/>
    </source>
</evidence>
<dbReference type="RefSeq" id="WP_097122621.1">
    <property type="nucleotide sequence ID" value="NZ_OCND01000007.1"/>
</dbReference>
<keyword evidence="2" id="KW-1185">Reference proteome</keyword>
<dbReference type="InterPro" id="IPR036583">
    <property type="entry name" value="23S_rRNA_IVS_sf"/>
</dbReference>
<dbReference type="PANTHER" id="PTHR38471:SF2">
    <property type="entry name" value="FOUR HELIX BUNDLE PROTEIN"/>
    <property type="match status" value="1"/>
</dbReference>
<dbReference type="Gene3D" id="1.20.1440.60">
    <property type="entry name" value="23S rRNA-intervening sequence"/>
    <property type="match status" value="1"/>
</dbReference>
<reference evidence="1 2" key="1">
    <citation type="submission" date="2017-09" db="EMBL/GenBank/DDBJ databases">
        <authorList>
            <person name="Ehlers B."/>
            <person name="Leendertz F.H."/>
        </authorList>
    </citation>
    <scope>NUCLEOTIDE SEQUENCE [LARGE SCALE GENOMIC DNA]</scope>
    <source>
        <strain evidence="1 2">CGMCC 1.10978</strain>
    </source>
</reference>
<sequence length="118" mass="13480">MHYQNALVWRKAMEVARGVYGLVPLLPREEVYGMRSQLTRAAVSVATNIAEGWTRESPRDKLHFLTIAHGSLSEVETMMTLCEDFGWFPSARTAGVRAAIDETSRMLTALRRRKRNER</sequence>
<dbReference type="Proteomes" id="UP000219374">
    <property type="component" value="Unassembled WGS sequence"/>
</dbReference>
<name>A0A286D9N7_9GAMM</name>
<dbReference type="SUPFAM" id="SSF158446">
    <property type="entry name" value="IVS-encoded protein-like"/>
    <property type="match status" value="1"/>
</dbReference>
<dbReference type="InterPro" id="IPR012657">
    <property type="entry name" value="23S_rRNA-intervening_sequence"/>
</dbReference>
<organism evidence="1 2">
    <name type="scientific">Pseudoxanthomonas wuyuanensis</name>
    <dbReference type="NCBI Taxonomy" id="1073196"/>
    <lineage>
        <taxon>Bacteria</taxon>
        <taxon>Pseudomonadati</taxon>
        <taxon>Pseudomonadota</taxon>
        <taxon>Gammaproteobacteria</taxon>
        <taxon>Lysobacterales</taxon>
        <taxon>Lysobacteraceae</taxon>
        <taxon>Pseudoxanthomonas</taxon>
    </lineage>
</organism>
<dbReference type="EMBL" id="OCND01000007">
    <property type="protein sequence ID" value="SOD55354.1"/>
    <property type="molecule type" value="Genomic_DNA"/>
</dbReference>
<dbReference type="CDD" id="cd16377">
    <property type="entry name" value="23S_rRNA_IVP_like"/>
    <property type="match status" value="1"/>
</dbReference>
<gene>
    <name evidence="1" type="ORF">SAMN06296416_10731</name>
</gene>
<proteinExistence type="predicted"/>
<dbReference type="AlphaFoldDB" id="A0A286D9N7"/>